<keyword evidence="7 12" id="KW-0067">ATP-binding</keyword>
<keyword evidence="9" id="KW-0406">Ion transport</keyword>
<dbReference type="InterPro" id="IPR051535">
    <property type="entry name" value="Siderophore_ABC-ATPase"/>
</dbReference>
<sequence>MITTHQVNFDIAQERILKDINLDIPEKGIVAIIGPNGAGKSTLFSLIARLQGLEVGDILIDGTSIKVQKSAQIAKQLAILTQQNDLNHRITVQDLLMFGRYPHHQGRPTTQDTHVVNEMLATFELTALKDRLLSTLSGGQKQRALIAMVFCQDTHYVLLDEPLNNLDMYHARELMRTLKKLSDEKGLNTIMVVHDINIAAAWADHIIAMKDGSIAIQGNPKDVITKENLKHIFSMDTEILLYQDKPLVITHL</sequence>
<dbReference type="eggNOG" id="COG4604">
    <property type="taxonomic scope" value="Bacteria"/>
</dbReference>
<organism evidence="12 13">
    <name type="scientific">Basilea psittacipulmonis DSM 24701</name>
    <dbReference type="NCBI Taxonomy" id="1072685"/>
    <lineage>
        <taxon>Bacteria</taxon>
        <taxon>Pseudomonadati</taxon>
        <taxon>Pseudomonadota</taxon>
        <taxon>Betaproteobacteria</taxon>
        <taxon>Burkholderiales</taxon>
        <taxon>Alcaligenaceae</taxon>
        <taxon>Basilea</taxon>
    </lineage>
</organism>
<evidence type="ECO:0000256" key="8">
    <source>
        <dbReference type="ARBA" id="ARBA00023004"/>
    </source>
</evidence>
<dbReference type="PROSITE" id="PS00211">
    <property type="entry name" value="ABC_TRANSPORTER_1"/>
    <property type="match status" value="1"/>
</dbReference>
<dbReference type="PANTHER" id="PTHR42771:SF3">
    <property type="entry name" value="PETROBACTIN IMPORT ATP-BINDING PROTEIN YCLP"/>
    <property type="match status" value="1"/>
</dbReference>
<evidence type="ECO:0000313" key="13">
    <source>
        <dbReference type="Proteomes" id="UP000028945"/>
    </source>
</evidence>
<keyword evidence="3" id="KW-0813">Transport</keyword>
<dbReference type="CDD" id="cd03214">
    <property type="entry name" value="ABC_Iron-Siderophores_B12_Hemin"/>
    <property type="match status" value="1"/>
</dbReference>
<dbReference type="HOGENOM" id="CLU_000604_1_11_4"/>
<evidence type="ECO:0000313" key="12">
    <source>
        <dbReference type="EMBL" id="AIL32172.1"/>
    </source>
</evidence>
<evidence type="ECO:0000256" key="4">
    <source>
        <dbReference type="ARBA" id="ARBA00022475"/>
    </source>
</evidence>
<dbReference type="Proteomes" id="UP000028945">
    <property type="component" value="Chromosome"/>
</dbReference>
<dbReference type="FunFam" id="3.40.50.300:FF:000134">
    <property type="entry name" value="Iron-enterobactin ABC transporter ATP-binding protein"/>
    <property type="match status" value="1"/>
</dbReference>
<evidence type="ECO:0000256" key="6">
    <source>
        <dbReference type="ARBA" id="ARBA00022741"/>
    </source>
</evidence>
<keyword evidence="13" id="KW-1185">Reference proteome</keyword>
<dbReference type="SUPFAM" id="SSF52540">
    <property type="entry name" value="P-loop containing nucleoside triphosphate hydrolases"/>
    <property type="match status" value="1"/>
</dbReference>
<keyword evidence="4" id="KW-1003">Cell membrane</keyword>
<keyword evidence="10" id="KW-0472">Membrane</keyword>
<dbReference type="InterPro" id="IPR027417">
    <property type="entry name" value="P-loop_NTPase"/>
</dbReference>
<dbReference type="RefSeq" id="WP_038498350.1">
    <property type="nucleotide sequence ID" value="NZ_AFWK01000114.1"/>
</dbReference>
<gene>
    <name evidence="12" type="ORF">IX83_01555</name>
</gene>
<evidence type="ECO:0000256" key="10">
    <source>
        <dbReference type="ARBA" id="ARBA00023136"/>
    </source>
</evidence>
<protein>
    <submittedName>
        <fullName evidence="12">Iron ABC transporter ATP-binding protein</fullName>
    </submittedName>
</protein>
<comment type="subcellular location">
    <subcellularLocation>
        <location evidence="1">Cell membrane</location>
        <topology evidence="1">Peripheral membrane protein</topology>
    </subcellularLocation>
</comment>
<reference evidence="12 13" key="1">
    <citation type="journal article" date="2014" name="BMC Genomics">
        <title>A genomic perspective on a new bacterial genus and species from the Alcaligenaceae family, Basilea psittacipulmonis.</title>
        <authorList>
            <person name="Whiteson K.L."/>
            <person name="Hernandez D."/>
            <person name="Lazarevic V."/>
            <person name="Gaia N."/>
            <person name="Farinelli L."/>
            <person name="Francois P."/>
            <person name="Pilo P."/>
            <person name="Frey J."/>
            <person name="Schrenzel J."/>
        </authorList>
    </citation>
    <scope>NUCLEOTIDE SEQUENCE [LARGE SCALE GENOMIC DNA]</scope>
    <source>
        <strain evidence="12 13">DSM 24701</strain>
    </source>
</reference>
<evidence type="ECO:0000256" key="2">
    <source>
        <dbReference type="ARBA" id="ARBA00005417"/>
    </source>
</evidence>
<keyword evidence="8" id="KW-0408">Iron</keyword>
<comment type="similarity">
    <text evidence="2">Belongs to the ABC transporter superfamily.</text>
</comment>
<evidence type="ECO:0000256" key="9">
    <source>
        <dbReference type="ARBA" id="ARBA00023065"/>
    </source>
</evidence>
<name>A0A077DFP4_9BURK</name>
<dbReference type="Pfam" id="PF00005">
    <property type="entry name" value="ABC_tran"/>
    <property type="match status" value="1"/>
</dbReference>
<dbReference type="GO" id="GO:0016887">
    <property type="term" value="F:ATP hydrolysis activity"/>
    <property type="evidence" value="ECO:0007669"/>
    <property type="project" value="InterPro"/>
</dbReference>
<dbReference type="OrthoDB" id="5296765at2"/>
<dbReference type="AlphaFoldDB" id="A0A077DFP4"/>
<evidence type="ECO:0000256" key="7">
    <source>
        <dbReference type="ARBA" id="ARBA00022840"/>
    </source>
</evidence>
<dbReference type="SMART" id="SM00382">
    <property type="entry name" value="AAA"/>
    <property type="match status" value="1"/>
</dbReference>
<proteinExistence type="inferred from homology"/>
<evidence type="ECO:0000259" key="11">
    <source>
        <dbReference type="PROSITE" id="PS50893"/>
    </source>
</evidence>
<keyword evidence="6" id="KW-0547">Nucleotide-binding</keyword>
<feature type="domain" description="ABC transporter" evidence="11">
    <location>
        <begin position="2"/>
        <end position="236"/>
    </location>
</feature>
<dbReference type="EMBL" id="CP009238">
    <property type="protein sequence ID" value="AIL32172.1"/>
    <property type="molecule type" value="Genomic_DNA"/>
</dbReference>
<dbReference type="KEGG" id="bpsi:IX83_01555"/>
<dbReference type="InterPro" id="IPR017871">
    <property type="entry name" value="ABC_transporter-like_CS"/>
</dbReference>
<keyword evidence="5" id="KW-0410">Iron transport</keyword>
<evidence type="ECO:0000256" key="5">
    <source>
        <dbReference type="ARBA" id="ARBA00022496"/>
    </source>
</evidence>
<dbReference type="GO" id="GO:0006826">
    <property type="term" value="P:iron ion transport"/>
    <property type="evidence" value="ECO:0007669"/>
    <property type="project" value="UniProtKB-KW"/>
</dbReference>
<dbReference type="PROSITE" id="PS50893">
    <property type="entry name" value="ABC_TRANSPORTER_2"/>
    <property type="match status" value="1"/>
</dbReference>
<accession>A0A077DFP4</accession>
<dbReference type="GO" id="GO:0005886">
    <property type="term" value="C:plasma membrane"/>
    <property type="evidence" value="ECO:0007669"/>
    <property type="project" value="UniProtKB-SubCell"/>
</dbReference>
<dbReference type="STRING" id="1072685.IX83_01555"/>
<evidence type="ECO:0000256" key="1">
    <source>
        <dbReference type="ARBA" id="ARBA00004202"/>
    </source>
</evidence>
<dbReference type="Gene3D" id="3.40.50.300">
    <property type="entry name" value="P-loop containing nucleotide triphosphate hydrolases"/>
    <property type="match status" value="1"/>
</dbReference>
<dbReference type="GO" id="GO:0005524">
    <property type="term" value="F:ATP binding"/>
    <property type="evidence" value="ECO:0007669"/>
    <property type="project" value="UniProtKB-KW"/>
</dbReference>
<dbReference type="InterPro" id="IPR003439">
    <property type="entry name" value="ABC_transporter-like_ATP-bd"/>
</dbReference>
<dbReference type="PANTHER" id="PTHR42771">
    <property type="entry name" value="IRON(3+)-HYDROXAMATE IMPORT ATP-BINDING PROTEIN FHUC"/>
    <property type="match status" value="1"/>
</dbReference>
<dbReference type="InterPro" id="IPR003593">
    <property type="entry name" value="AAA+_ATPase"/>
</dbReference>
<evidence type="ECO:0000256" key="3">
    <source>
        <dbReference type="ARBA" id="ARBA00022448"/>
    </source>
</evidence>